<dbReference type="SUPFAM" id="SSF103473">
    <property type="entry name" value="MFS general substrate transporter"/>
    <property type="match status" value="1"/>
</dbReference>
<feature type="domain" description="Major facilitator superfamily (MFS) profile" evidence="5">
    <location>
        <begin position="191"/>
        <end position="391"/>
    </location>
</feature>
<dbReference type="AlphaFoldDB" id="A0A1H0EDF7"/>
<dbReference type="Gene3D" id="1.20.1250.20">
    <property type="entry name" value="MFS general substrate transporter like domains"/>
    <property type="match status" value="2"/>
</dbReference>
<dbReference type="STRING" id="198616.SAMN05216193_105134"/>
<dbReference type="Pfam" id="PF07690">
    <property type="entry name" value="MFS_1"/>
    <property type="match status" value="2"/>
</dbReference>
<dbReference type="PANTHER" id="PTHR23521:SF3">
    <property type="entry name" value="MFS TRANSPORTER"/>
    <property type="match status" value="1"/>
</dbReference>
<sequence length="391" mass="40915">MFALTRAFGTLYAAALLMQLGSSLLMTYLALYMDASGVAERWSGALMAANALGMVAGGRIGYWLIGRVAHARAFITGAGIIVTAVLCHQLSDWLPLWLALRFVVGAAMMCQMMVIESWLNECAPGDRRGGAISLYMVASYVGMMLGQLLLSLGNGLDARALVGVAIAFAIGLVPMAMHRGAQPNAISQTRVNPMLYVRRLPQALGTVLASGLLNGCFYGLTPIFAAQLGFTPAQVGQFMALSIAAGLAAQLPLGRLSDRFPRVTLIRLTAALLAVAFLPLAFLDAPQHGWVLLAGAAIGCLQFSLYPLGVAHANDNLEPELRVSVAGVLLVAFGIGATIGPLVAGALMERLGPQALYLFGVGVTVLLAGLVRGKRREDAPAIRASQPGSVG</sequence>
<organism evidence="6 7">
    <name type="scientific">Pseudomonas jinjuensis</name>
    <dbReference type="NCBI Taxonomy" id="198616"/>
    <lineage>
        <taxon>Bacteria</taxon>
        <taxon>Pseudomonadati</taxon>
        <taxon>Pseudomonadota</taxon>
        <taxon>Gammaproteobacteria</taxon>
        <taxon>Pseudomonadales</taxon>
        <taxon>Pseudomonadaceae</taxon>
        <taxon>Pseudomonas</taxon>
    </lineage>
</organism>
<keyword evidence="1 4" id="KW-0812">Transmembrane</keyword>
<dbReference type="CDD" id="cd17477">
    <property type="entry name" value="MFS_YcaD_like"/>
    <property type="match status" value="1"/>
</dbReference>
<dbReference type="EMBL" id="FNIJ01000005">
    <property type="protein sequence ID" value="SDN80445.1"/>
    <property type="molecule type" value="Genomic_DNA"/>
</dbReference>
<evidence type="ECO:0000259" key="5">
    <source>
        <dbReference type="PROSITE" id="PS50850"/>
    </source>
</evidence>
<reference evidence="7" key="1">
    <citation type="submission" date="2016-10" db="EMBL/GenBank/DDBJ databases">
        <authorList>
            <person name="Varghese N."/>
            <person name="Submissions S."/>
        </authorList>
    </citation>
    <scope>NUCLEOTIDE SEQUENCE [LARGE SCALE GENOMIC DNA]</scope>
    <source>
        <strain evidence="7">JCM 21621</strain>
    </source>
</reference>
<feature type="transmembrane region" description="Helical" evidence="4">
    <location>
        <begin position="131"/>
        <end position="152"/>
    </location>
</feature>
<dbReference type="GO" id="GO:0022857">
    <property type="term" value="F:transmembrane transporter activity"/>
    <property type="evidence" value="ECO:0007669"/>
    <property type="project" value="InterPro"/>
</dbReference>
<feature type="transmembrane region" description="Helical" evidence="4">
    <location>
        <begin position="158"/>
        <end position="177"/>
    </location>
</feature>
<name>A0A1H0EDF7_9PSED</name>
<keyword evidence="7" id="KW-1185">Reference proteome</keyword>
<keyword evidence="3 4" id="KW-0472">Membrane</keyword>
<feature type="transmembrane region" description="Helical" evidence="4">
    <location>
        <begin position="72"/>
        <end position="91"/>
    </location>
</feature>
<feature type="transmembrane region" description="Helical" evidence="4">
    <location>
        <begin position="45"/>
        <end position="65"/>
    </location>
</feature>
<dbReference type="InterPro" id="IPR011701">
    <property type="entry name" value="MFS"/>
</dbReference>
<evidence type="ECO:0000256" key="3">
    <source>
        <dbReference type="ARBA" id="ARBA00023136"/>
    </source>
</evidence>
<evidence type="ECO:0000256" key="1">
    <source>
        <dbReference type="ARBA" id="ARBA00022692"/>
    </source>
</evidence>
<evidence type="ECO:0000256" key="2">
    <source>
        <dbReference type="ARBA" id="ARBA00022989"/>
    </source>
</evidence>
<feature type="transmembrane region" description="Helical" evidence="4">
    <location>
        <begin position="265"/>
        <end position="283"/>
    </location>
</feature>
<dbReference type="Proteomes" id="UP000242957">
    <property type="component" value="Unassembled WGS sequence"/>
</dbReference>
<evidence type="ECO:0000256" key="4">
    <source>
        <dbReference type="SAM" id="Phobius"/>
    </source>
</evidence>
<evidence type="ECO:0000313" key="6">
    <source>
        <dbReference type="EMBL" id="SDN80445.1"/>
    </source>
</evidence>
<feature type="transmembrane region" description="Helical" evidence="4">
    <location>
        <begin position="235"/>
        <end position="253"/>
    </location>
</feature>
<protein>
    <submittedName>
        <fullName evidence="6">Predicted arabinose efflux permease, MFS family</fullName>
    </submittedName>
</protein>
<feature type="transmembrane region" description="Helical" evidence="4">
    <location>
        <begin position="289"/>
        <end position="311"/>
    </location>
</feature>
<feature type="transmembrane region" description="Helical" evidence="4">
    <location>
        <begin position="12"/>
        <end position="33"/>
    </location>
</feature>
<dbReference type="RefSeq" id="WP_084310606.1">
    <property type="nucleotide sequence ID" value="NZ_FNIJ01000005.1"/>
</dbReference>
<keyword evidence="2 4" id="KW-1133">Transmembrane helix</keyword>
<evidence type="ECO:0000313" key="7">
    <source>
        <dbReference type="Proteomes" id="UP000242957"/>
    </source>
</evidence>
<dbReference type="PROSITE" id="PS50850">
    <property type="entry name" value="MFS"/>
    <property type="match status" value="1"/>
</dbReference>
<dbReference type="InterPro" id="IPR047200">
    <property type="entry name" value="MFS_YcaD-like"/>
</dbReference>
<dbReference type="GO" id="GO:0005886">
    <property type="term" value="C:plasma membrane"/>
    <property type="evidence" value="ECO:0007669"/>
    <property type="project" value="TreeGrafter"/>
</dbReference>
<gene>
    <name evidence="6" type="ORF">SAMN05216193_105134</name>
</gene>
<feature type="transmembrane region" description="Helical" evidence="4">
    <location>
        <begin position="354"/>
        <end position="373"/>
    </location>
</feature>
<accession>A0A1H0EDF7</accession>
<dbReference type="PANTHER" id="PTHR23521">
    <property type="entry name" value="TRANSPORTER MFS SUPERFAMILY"/>
    <property type="match status" value="1"/>
</dbReference>
<dbReference type="InterPro" id="IPR036259">
    <property type="entry name" value="MFS_trans_sf"/>
</dbReference>
<feature type="transmembrane region" description="Helical" evidence="4">
    <location>
        <begin position="323"/>
        <end position="348"/>
    </location>
</feature>
<dbReference type="InterPro" id="IPR020846">
    <property type="entry name" value="MFS_dom"/>
</dbReference>
<feature type="transmembrane region" description="Helical" evidence="4">
    <location>
        <begin position="203"/>
        <end position="229"/>
    </location>
</feature>
<dbReference type="OrthoDB" id="9810614at2"/>
<proteinExistence type="predicted"/>
<feature type="transmembrane region" description="Helical" evidence="4">
    <location>
        <begin position="97"/>
        <end position="119"/>
    </location>
</feature>